<keyword evidence="2" id="KW-1185">Reference proteome</keyword>
<comment type="caution">
    <text evidence="1">The sequence shown here is derived from an EMBL/GenBank/DDBJ whole genome shotgun (WGS) entry which is preliminary data.</text>
</comment>
<evidence type="ECO:0000313" key="2">
    <source>
        <dbReference type="Proteomes" id="UP000295238"/>
    </source>
</evidence>
<organism evidence="1 2">
    <name type="scientific">Rhizobium deserti</name>
    <dbReference type="NCBI Taxonomy" id="2547961"/>
    <lineage>
        <taxon>Bacteria</taxon>
        <taxon>Pseudomonadati</taxon>
        <taxon>Pseudomonadota</taxon>
        <taxon>Alphaproteobacteria</taxon>
        <taxon>Hyphomicrobiales</taxon>
        <taxon>Rhizobiaceae</taxon>
        <taxon>Rhizobium/Agrobacterium group</taxon>
        <taxon>Rhizobium</taxon>
    </lineage>
</organism>
<gene>
    <name evidence="1" type="ORF">E2F50_05335</name>
</gene>
<sequence>MVAPEVPLAPVIPGLVPGIRQRRVGGAEGSFHTKDFAWLDPCDKHRDDGICSKGATNICRLHVNRDS</sequence>
<dbReference type="EMBL" id="SMTL01000001">
    <property type="protein sequence ID" value="TDK39809.1"/>
    <property type="molecule type" value="Genomic_DNA"/>
</dbReference>
<evidence type="ECO:0000313" key="1">
    <source>
        <dbReference type="EMBL" id="TDK39809.1"/>
    </source>
</evidence>
<reference evidence="1 2" key="1">
    <citation type="submission" date="2019-03" db="EMBL/GenBank/DDBJ databases">
        <title>Rhizobium sp. nov., an bacterium isolated from biocrust in Mu Us Desert.</title>
        <authorList>
            <person name="Lixiong L."/>
        </authorList>
    </citation>
    <scope>NUCLEOTIDE SEQUENCE [LARGE SCALE GENOMIC DNA]</scope>
    <source>
        <strain evidence="1 2">SPY-1</strain>
    </source>
</reference>
<proteinExistence type="predicted"/>
<dbReference type="AlphaFoldDB" id="A0A4R5UPQ6"/>
<dbReference type="Proteomes" id="UP000295238">
    <property type="component" value="Unassembled WGS sequence"/>
</dbReference>
<accession>A0A4R5UPQ6</accession>
<name>A0A4R5UPQ6_9HYPH</name>
<protein>
    <submittedName>
        <fullName evidence="1">Uncharacterized protein</fullName>
    </submittedName>
</protein>